<reference evidence="8" key="1">
    <citation type="submission" date="2020-07" db="EMBL/GenBank/DDBJ databases">
        <authorList>
            <person name="Lin J."/>
        </authorList>
    </citation>
    <scope>NUCLEOTIDE SEQUENCE</scope>
</reference>
<evidence type="ECO:0000256" key="6">
    <source>
        <dbReference type="SAM" id="MobiDB-lite"/>
    </source>
</evidence>
<sequence length="350" mass="36113">MDSGGAGGSQRAPIFPFRLLEKKYDESNGDDDDDDHSNNNNNSNANNNPCSSSGYSPLSISSSAGTAVNAAATADHNAAAGRRAPPKRSSAKDRHTKVDGRGRRIRMPALCAARVFQLTRELGHKTDGETIEWLLQQAEPAVIAATGTGTIPANFTSLNISHRSSGSTLSAPSHLRAAPAAYFSSPPLPPRCSAPNGTASSPRGPPEAAASAELASARKRKLEQDLQQQQQQQHQMAGYSHSQIPGGAVWMVSNPNNQPTGGGSGGSGADSIWAFPHQIGSGAAFRGGGSTLAAAAEAEAAAVRAYGNSRCAECISTAAAATGWVVAAAAAAAADGTWRRRRSARDDECE</sequence>
<dbReference type="EMBL" id="LR862145">
    <property type="protein sequence ID" value="CAD1826421.1"/>
    <property type="molecule type" value="Genomic_DNA"/>
</dbReference>
<keyword evidence="5" id="KW-0539">Nucleus</keyword>
<dbReference type="InterPro" id="IPR005333">
    <property type="entry name" value="Transcription_factor_TCP"/>
</dbReference>
<evidence type="ECO:0000256" key="2">
    <source>
        <dbReference type="ARBA" id="ARBA00023015"/>
    </source>
</evidence>
<comment type="subcellular location">
    <subcellularLocation>
        <location evidence="1">Nucleus</location>
    </subcellularLocation>
</comment>
<dbReference type="GO" id="GO:0003700">
    <property type="term" value="F:DNA-binding transcription factor activity"/>
    <property type="evidence" value="ECO:0007669"/>
    <property type="project" value="InterPro"/>
</dbReference>
<keyword evidence="2" id="KW-0805">Transcription regulation</keyword>
<feature type="region of interest" description="Disordered" evidence="6">
    <location>
        <begin position="186"/>
        <end position="269"/>
    </location>
</feature>
<feature type="compositionally biased region" description="Low complexity" evidence="6">
    <location>
        <begin position="38"/>
        <end position="83"/>
    </location>
</feature>
<dbReference type="PROSITE" id="PS51369">
    <property type="entry name" value="TCP"/>
    <property type="match status" value="1"/>
</dbReference>
<dbReference type="GO" id="GO:0005634">
    <property type="term" value="C:nucleus"/>
    <property type="evidence" value="ECO:0007669"/>
    <property type="project" value="UniProtKB-SubCell"/>
</dbReference>
<accession>A0A6V7P6H2</accession>
<dbReference type="PANTHER" id="PTHR31072:SF170">
    <property type="entry name" value="TRANSCRIPTION FACTOR TCP15-RELATED"/>
    <property type="match status" value="1"/>
</dbReference>
<evidence type="ECO:0000313" key="8">
    <source>
        <dbReference type="EMBL" id="CAD1826421.1"/>
    </source>
</evidence>
<feature type="compositionally biased region" description="Basic and acidic residues" evidence="6">
    <location>
        <begin position="90"/>
        <end position="102"/>
    </location>
</feature>
<feature type="compositionally biased region" description="Low complexity" evidence="6">
    <location>
        <begin position="206"/>
        <end position="215"/>
    </location>
</feature>
<dbReference type="PANTHER" id="PTHR31072">
    <property type="entry name" value="TRANSCRIPTION FACTOR TCP4-RELATED"/>
    <property type="match status" value="1"/>
</dbReference>
<proteinExistence type="predicted"/>
<evidence type="ECO:0000256" key="4">
    <source>
        <dbReference type="ARBA" id="ARBA00023163"/>
    </source>
</evidence>
<dbReference type="InterPro" id="IPR017887">
    <property type="entry name" value="TF_TCP_subgr"/>
</dbReference>
<dbReference type="Pfam" id="PF03634">
    <property type="entry name" value="TCP"/>
    <property type="match status" value="1"/>
</dbReference>
<feature type="domain" description="TCP" evidence="7">
    <location>
        <begin position="91"/>
        <end position="145"/>
    </location>
</feature>
<gene>
    <name evidence="8" type="ORF">CB5_LOCUS9632</name>
</gene>
<dbReference type="AlphaFoldDB" id="A0A6V7P6H2"/>
<evidence type="ECO:0000256" key="1">
    <source>
        <dbReference type="ARBA" id="ARBA00004123"/>
    </source>
</evidence>
<protein>
    <recommendedName>
        <fullName evidence="7">TCP domain-containing protein</fullName>
    </recommendedName>
</protein>
<evidence type="ECO:0000259" key="7">
    <source>
        <dbReference type="PROSITE" id="PS51369"/>
    </source>
</evidence>
<name>A0A6V7P6H2_ANACO</name>
<keyword evidence="4" id="KW-0804">Transcription</keyword>
<feature type="compositionally biased region" description="Low complexity" evidence="6">
    <location>
        <begin position="225"/>
        <end position="235"/>
    </location>
</feature>
<dbReference type="GO" id="GO:0043565">
    <property type="term" value="F:sequence-specific DNA binding"/>
    <property type="evidence" value="ECO:0007669"/>
    <property type="project" value="TreeGrafter"/>
</dbReference>
<keyword evidence="3" id="KW-0238">DNA-binding</keyword>
<evidence type="ECO:0000256" key="3">
    <source>
        <dbReference type="ARBA" id="ARBA00023125"/>
    </source>
</evidence>
<evidence type="ECO:0000256" key="5">
    <source>
        <dbReference type="ARBA" id="ARBA00023242"/>
    </source>
</evidence>
<feature type="region of interest" description="Disordered" evidence="6">
    <location>
        <begin position="1"/>
        <end position="104"/>
    </location>
</feature>
<organism evidence="8">
    <name type="scientific">Ananas comosus var. bracteatus</name>
    <name type="common">red pineapple</name>
    <dbReference type="NCBI Taxonomy" id="296719"/>
    <lineage>
        <taxon>Eukaryota</taxon>
        <taxon>Viridiplantae</taxon>
        <taxon>Streptophyta</taxon>
        <taxon>Embryophyta</taxon>
        <taxon>Tracheophyta</taxon>
        <taxon>Spermatophyta</taxon>
        <taxon>Magnoliopsida</taxon>
        <taxon>Liliopsida</taxon>
        <taxon>Poales</taxon>
        <taxon>Bromeliaceae</taxon>
        <taxon>Bromelioideae</taxon>
        <taxon>Ananas</taxon>
    </lineage>
</organism>